<reference evidence="1" key="1">
    <citation type="submission" date="2023-06" db="EMBL/GenBank/DDBJ databases">
        <authorList>
            <person name="Delattre M."/>
        </authorList>
    </citation>
    <scope>NUCLEOTIDE SEQUENCE</scope>
    <source>
        <strain evidence="1">AF72</strain>
    </source>
</reference>
<feature type="non-terminal residue" evidence="1">
    <location>
        <position position="1"/>
    </location>
</feature>
<organism evidence="1 2">
    <name type="scientific">Mesorhabditis spiculigera</name>
    <dbReference type="NCBI Taxonomy" id="96644"/>
    <lineage>
        <taxon>Eukaryota</taxon>
        <taxon>Metazoa</taxon>
        <taxon>Ecdysozoa</taxon>
        <taxon>Nematoda</taxon>
        <taxon>Chromadorea</taxon>
        <taxon>Rhabditida</taxon>
        <taxon>Rhabditina</taxon>
        <taxon>Rhabditomorpha</taxon>
        <taxon>Rhabditoidea</taxon>
        <taxon>Rhabditidae</taxon>
        <taxon>Mesorhabditinae</taxon>
        <taxon>Mesorhabditis</taxon>
    </lineage>
</organism>
<dbReference type="AlphaFoldDB" id="A0AA36DJP4"/>
<protein>
    <submittedName>
        <fullName evidence="1">Uncharacterized protein</fullName>
    </submittedName>
</protein>
<keyword evidence="2" id="KW-1185">Reference proteome</keyword>
<sequence length="118" mass="13933">MPKRIEYAACFGRTIEEKQEEDGQPSTDPSQQIVVRDASLRFVSYDDRYQIVVESQTQSLFVVPDYSDTLTSWQFAHLGHNNRDIYMKCGFMRRLARYSIFHSFCKTTKDAFEHFIME</sequence>
<name>A0AA36DJP4_9BILA</name>
<comment type="caution">
    <text evidence="1">The sequence shown here is derived from an EMBL/GenBank/DDBJ whole genome shotgun (WGS) entry which is preliminary data.</text>
</comment>
<accession>A0AA36DJP4</accession>
<dbReference type="EMBL" id="CATQJA010002710">
    <property type="protein sequence ID" value="CAJ0587833.1"/>
    <property type="molecule type" value="Genomic_DNA"/>
</dbReference>
<dbReference type="Proteomes" id="UP001177023">
    <property type="component" value="Unassembled WGS sequence"/>
</dbReference>
<gene>
    <name evidence="1" type="ORF">MSPICULIGERA_LOCUS25786</name>
</gene>
<evidence type="ECO:0000313" key="1">
    <source>
        <dbReference type="EMBL" id="CAJ0587833.1"/>
    </source>
</evidence>
<evidence type="ECO:0000313" key="2">
    <source>
        <dbReference type="Proteomes" id="UP001177023"/>
    </source>
</evidence>
<proteinExistence type="predicted"/>